<reference evidence="14 15" key="1">
    <citation type="submission" date="2017-03" db="EMBL/GenBank/DDBJ databases">
        <title>Isolation of Levoglucosan Utilizing Bacteria.</title>
        <authorList>
            <person name="Arya A.S."/>
        </authorList>
    </citation>
    <scope>NUCLEOTIDE SEQUENCE [LARGE SCALE GENOMIC DNA]</scope>
    <source>
        <strain evidence="14 15">MEC069</strain>
    </source>
</reference>
<dbReference type="InterPro" id="IPR036890">
    <property type="entry name" value="HATPase_C_sf"/>
</dbReference>
<keyword evidence="10" id="KW-0902">Two-component regulatory system</keyword>
<evidence type="ECO:0000256" key="9">
    <source>
        <dbReference type="ARBA" id="ARBA00022989"/>
    </source>
</evidence>
<evidence type="ECO:0000256" key="4">
    <source>
        <dbReference type="ARBA" id="ARBA00022679"/>
    </source>
</evidence>
<dbReference type="Gene3D" id="3.30.565.10">
    <property type="entry name" value="Histidine kinase-like ATPase, C-terminal domain"/>
    <property type="match status" value="1"/>
</dbReference>
<evidence type="ECO:0000256" key="12">
    <source>
        <dbReference type="SAM" id="Phobius"/>
    </source>
</evidence>
<keyword evidence="2" id="KW-1003">Cell membrane</keyword>
<dbReference type="SUPFAM" id="SSF158472">
    <property type="entry name" value="HAMP domain-like"/>
    <property type="match status" value="1"/>
</dbReference>
<organism evidence="14 15">
    <name type="scientific">Paenibacillus athensensis</name>
    <dbReference type="NCBI Taxonomy" id="1967502"/>
    <lineage>
        <taxon>Bacteria</taxon>
        <taxon>Bacillati</taxon>
        <taxon>Bacillota</taxon>
        <taxon>Bacilli</taxon>
        <taxon>Bacillales</taxon>
        <taxon>Paenibacillaceae</taxon>
        <taxon>Paenibacillus</taxon>
    </lineage>
</organism>
<dbReference type="InterPro" id="IPR003660">
    <property type="entry name" value="HAMP_dom"/>
</dbReference>
<evidence type="ECO:0000256" key="2">
    <source>
        <dbReference type="ARBA" id="ARBA00022475"/>
    </source>
</evidence>
<evidence type="ECO:0000256" key="5">
    <source>
        <dbReference type="ARBA" id="ARBA00022692"/>
    </source>
</evidence>
<evidence type="ECO:0000256" key="3">
    <source>
        <dbReference type="ARBA" id="ARBA00022553"/>
    </source>
</evidence>
<dbReference type="GO" id="GO:0005524">
    <property type="term" value="F:ATP binding"/>
    <property type="evidence" value="ECO:0007669"/>
    <property type="project" value="UniProtKB-KW"/>
</dbReference>
<dbReference type="GO" id="GO:0005886">
    <property type="term" value="C:plasma membrane"/>
    <property type="evidence" value="ECO:0007669"/>
    <property type="project" value="UniProtKB-SubCell"/>
</dbReference>
<dbReference type="SUPFAM" id="SSF55874">
    <property type="entry name" value="ATPase domain of HSP90 chaperone/DNA topoisomerase II/histidine kinase"/>
    <property type="match status" value="1"/>
</dbReference>
<dbReference type="SMART" id="SM00387">
    <property type="entry name" value="HATPase_c"/>
    <property type="match status" value="1"/>
</dbReference>
<dbReference type="InterPro" id="IPR003594">
    <property type="entry name" value="HATPase_dom"/>
</dbReference>
<protein>
    <submittedName>
        <fullName evidence="14">Sensor histidine kinase</fullName>
    </submittedName>
</protein>
<dbReference type="SMART" id="SM00304">
    <property type="entry name" value="HAMP"/>
    <property type="match status" value="1"/>
</dbReference>
<name>A0A4Y8Q956_9BACL</name>
<evidence type="ECO:0000256" key="8">
    <source>
        <dbReference type="ARBA" id="ARBA00022840"/>
    </source>
</evidence>
<feature type="transmembrane region" description="Helical" evidence="12">
    <location>
        <begin position="20"/>
        <end position="41"/>
    </location>
</feature>
<keyword evidence="9 12" id="KW-1133">Transmembrane helix</keyword>
<dbReference type="Pfam" id="PF00672">
    <property type="entry name" value="HAMP"/>
    <property type="match status" value="1"/>
</dbReference>
<keyword evidence="8" id="KW-0067">ATP-binding</keyword>
<dbReference type="PROSITE" id="PS50885">
    <property type="entry name" value="HAMP"/>
    <property type="match status" value="1"/>
</dbReference>
<keyword evidence="6" id="KW-0547">Nucleotide-binding</keyword>
<evidence type="ECO:0000256" key="7">
    <source>
        <dbReference type="ARBA" id="ARBA00022777"/>
    </source>
</evidence>
<dbReference type="PANTHER" id="PTHR34220">
    <property type="entry name" value="SENSOR HISTIDINE KINASE YPDA"/>
    <property type="match status" value="1"/>
</dbReference>
<dbReference type="Pfam" id="PF02518">
    <property type="entry name" value="HATPase_c"/>
    <property type="match status" value="1"/>
</dbReference>
<evidence type="ECO:0000256" key="1">
    <source>
        <dbReference type="ARBA" id="ARBA00004651"/>
    </source>
</evidence>
<gene>
    <name evidence="14" type="ORF">B5M42_03975</name>
</gene>
<dbReference type="EMBL" id="MYFO01000003">
    <property type="protein sequence ID" value="TFE90989.1"/>
    <property type="molecule type" value="Genomic_DNA"/>
</dbReference>
<evidence type="ECO:0000256" key="11">
    <source>
        <dbReference type="ARBA" id="ARBA00023136"/>
    </source>
</evidence>
<sequence length="580" mass="64182">MDELRTYWSRWNTLRNQILVVFVVVMAIVLTLVGLMTFNLVSRLITNNAEKQIRQTAVEATGRLETLYRQIDTLSNQVATNSEVQQLLLQVVEGRPATFNERQALMQNVSAFQVYSDGISAFDLYTNDYLRLFPNDAITLLGRIGPLWLEQADRAQGRMVWIGEDTRDPSYLLAVRQVRLMDRWFSGGGYLLIRINRSYFNLEVPGNAAGEPEYMMLVDKSGTPIASNYAGDVDAILNDRQQQVAINGQDYIAVKMTSEATGWTLVILSPVSALTEGISVLRTAIVASGGVGFLIVLISSLLLSTMMTRPILRLIKTMRSARLGELKPSPAIQSTAEINELTRTYNEMVDNINHLIEVIYEKELVRSRAELKALQAQINPHFLYNTLEALYWSLQEKDEEELAELVVAMSELFRYTIGGSSKDEWVAASAELEHVERYLQLMKLRFGERLTWRIETSPGAEQVRLPKLLIQPLVENALLHGLGNKKGPGSVSITIGPSEEAGGWTIAVCDDGVGMDEATMQRVTRSLEGGGVPMGSGTGLAIANVNQRLRLAYPDGGGGLTLQSERGKGTCICFDIPGGG</sequence>
<keyword evidence="15" id="KW-1185">Reference proteome</keyword>
<dbReference type="AlphaFoldDB" id="A0A4Y8Q956"/>
<dbReference type="Gene3D" id="6.10.340.10">
    <property type="match status" value="1"/>
</dbReference>
<evidence type="ECO:0000256" key="10">
    <source>
        <dbReference type="ARBA" id="ARBA00023012"/>
    </source>
</evidence>
<dbReference type="CDD" id="cd06225">
    <property type="entry name" value="HAMP"/>
    <property type="match status" value="1"/>
</dbReference>
<dbReference type="GO" id="GO:0000155">
    <property type="term" value="F:phosphorelay sensor kinase activity"/>
    <property type="evidence" value="ECO:0007669"/>
    <property type="project" value="InterPro"/>
</dbReference>
<keyword evidence="4" id="KW-0808">Transferase</keyword>
<dbReference type="InterPro" id="IPR050640">
    <property type="entry name" value="Bact_2-comp_sensor_kinase"/>
</dbReference>
<dbReference type="Proteomes" id="UP000298246">
    <property type="component" value="Unassembled WGS sequence"/>
</dbReference>
<dbReference type="InterPro" id="IPR010559">
    <property type="entry name" value="Sig_transdc_His_kin_internal"/>
</dbReference>
<evidence type="ECO:0000259" key="13">
    <source>
        <dbReference type="PROSITE" id="PS50885"/>
    </source>
</evidence>
<evidence type="ECO:0000313" key="15">
    <source>
        <dbReference type="Proteomes" id="UP000298246"/>
    </source>
</evidence>
<dbReference type="Pfam" id="PF06580">
    <property type="entry name" value="His_kinase"/>
    <property type="match status" value="1"/>
</dbReference>
<keyword evidence="7 14" id="KW-0418">Kinase</keyword>
<comment type="subcellular location">
    <subcellularLocation>
        <location evidence="1">Cell membrane</location>
        <topology evidence="1">Multi-pass membrane protein</topology>
    </subcellularLocation>
</comment>
<keyword evidence="11 12" id="KW-0472">Membrane</keyword>
<evidence type="ECO:0000313" key="14">
    <source>
        <dbReference type="EMBL" id="TFE90989.1"/>
    </source>
</evidence>
<dbReference type="PANTHER" id="PTHR34220:SF11">
    <property type="entry name" value="SENSOR PROTEIN KINASE HPTS"/>
    <property type="match status" value="1"/>
</dbReference>
<feature type="transmembrane region" description="Helical" evidence="12">
    <location>
        <begin position="291"/>
        <end position="312"/>
    </location>
</feature>
<comment type="caution">
    <text evidence="14">The sequence shown here is derived from an EMBL/GenBank/DDBJ whole genome shotgun (WGS) entry which is preliminary data.</text>
</comment>
<accession>A0A4Y8Q956</accession>
<evidence type="ECO:0000256" key="6">
    <source>
        <dbReference type="ARBA" id="ARBA00022741"/>
    </source>
</evidence>
<dbReference type="OrthoDB" id="9776552at2"/>
<keyword evidence="3" id="KW-0597">Phosphoprotein</keyword>
<feature type="domain" description="HAMP" evidence="13">
    <location>
        <begin position="305"/>
        <end position="357"/>
    </location>
</feature>
<proteinExistence type="predicted"/>
<dbReference type="RefSeq" id="WP_134749951.1">
    <property type="nucleotide sequence ID" value="NZ_MYFO02000007.1"/>
</dbReference>
<keyword evidence="5 12" id="KW-0812">Transmembrane</keyword>